<comment type="caution">
    <text evidence="1">The sequence shown here is derived from an EMBL/GenBank/DDBJ whole genome shotgun (WGS) entry which is preliminary data.</text>
</comment>
<name>A0ABR2JND2_9PEZI</name>
<evidence type="ECO:0000313" key="1">
    <source>
        <dbReference type="EMBL" id="KAK8880194.1"/>
    </source>
</evidence>
<keyword evidence="2" id="KW-1185">Reference proteome</keyword>
<evidence type="ECO:0000313" key="2">
    <source>
        <dbReference type="Proteomes" id="UP001390339"/>
    </source>
</evidence>
<organism evidence="1 2">
    <name type="scientific">Apiospora arundinis</name>
    <dbReference type="NCBI Taxonomy" id="335852"/>
    <lineage>
        <taxon>Eukaryota</taxon>
        <taxon>Fungi</taxon>
        <taxon>Dikarya</taxon>
        <taxon>Ascomycota</taxon>
        <taxon>Pezizomycotina</taxon>
        <taxon>Sordariomycetes</taxon>
        <taxon>Xylariomycetidae</taxon>
        <taxon>Amphisphaeriales</taxon>
        <taxon>Apiosporaceae</taxon>
        <taxon>Apiospora</taxon>
    </lineage>
</organism>
<reference evidence="1 2" key="1">
    <citation type="journal article" date="2024" name="IMA Fungus">
        <title>Apiospora arundinis, a panoply of carbohydrate-active enzymes and secondary metabolites.</title>
        <authorList>
            <person name="Sorensen T."/>
            <person name="Petersen C."/>
            <person name="Muurmann A.T."/>
            <person name="Christiansen J.V."/>
            <person name="Brundto M.L."/>
            <person name="Overgaard C.K."/>
            <person name="Boysen A.T."/>
            <person name="Wollenberg R.D."/>
            <person name="Larsen T.O."/>
            <person name="Sorensen J.L."/>
            <person name="Nielsen K.L."/>
            <person name="Sondergaard T.E."/>
        </authorList>
    </citation>
    <scope>NUCLEOTIDE SEQUENCE [LARGE SCALE GENOMIC DNA]</scope>
    <source>
        <strain evidence="1 2">AAU 773</strain>
    </source>
</reference>
<dbReference type="Proteomes" id="UP001390339">
    <property type="component" value="Unassembled WGS sequence"/>
</dbReference>
<gene>
    <name evidence="1" type="ORF">PGQ11_001488</name>
</gene>
<dbReference type="EMBL" id="JAPCWZ010000001">
    <property type="protein sequence ID" value="KAK8880194.1"/>
    <property type="molecule type" value="Genomic_DNA"/>
</dbReference>
<accession>A0ABR2JND2</accession>
<proteinExistence type="predicted"/>
<sequence length="371" mass="41721">MSVDWGMAAVVVALSVFVAPIAWNGVTAQARNIYHRGRKVKQLKWIDISDGPVHCCRYTSGLLSQPYSQTAQGPLSSVLATIFNRAWDKSNARPRFIPEVPHELPTSASFLCTEPRVILAFALLAETSVDTLVKCKRIEDIIICQMRGGIIQSFHFRSTLSKLELQSLLEGYPPWYRESFTTIDNIKLPFPIRDARDITRGGWIVAVGLMNLSLDTQKPLRVYRSTGDPSKPGWGDAFRMAIVRCRDHIIRQIYPHFTNDCAVEDAITALGYLIATRTGSAMPWGTLDGRRATPPLRGSDCRFVMQHFNDYSALTDPADVTKYSRIIMPTMVAVVRGAFEVVQYLKDVGTELEIPPELIHFQEEIYIKIDD</sequence>
<protein>
    <submittedName>
        <fullName evidence="1">Uncharacterized protein</fullName>
    </submittedName>
</protein>